<dbReference type="InterPro" id="IPR051259">
    <property type="entry name" value="rRNA_Methyltransferase"/>
</dbReference>
<proteinExistence type="predicted"/>
<accession>A0A0D6EUZ8</accession>
<dbReference type="STRING" id="1581557.BN1208_0664"/>
<dbReference type="Proteomes" id="UP000064007">
    <property type="component" value="Chromosome 1"/>
</dbReference>
<dbReference type="GO" id="GO:0032259">
    <property type="term" value="P:methylation"/>
    <property type="evidence" value="ECO:0007669"/>
    <property type="project" value="UniProtKB-KW"/>
</dbReference>
<dbReference type="HOGENOM" id="CLU_021322_3_2_4"/>
<sequence>MKRQLISSRGNQHFKHLKKLSESPRYRYEVQQTILDGIHLIESYAQRFGSPDSVALIQGSDINKISGYLNEDTQVLEFPAGLFSEIAPVMSPTGILASINIPHLDAPKKQNCILLLENIQDPGNLGSILRSASASGVDLVYLSDHCADLWSPKVLRGGQGAHFYLPCVENAVFSDITNTFEGKIFATELTGKSIFKENLKGPVAFIFGNEGSGLQSETISLTSHSIHIPMEMGIESLNVSAAVSICLYEKYRQENFSD</sequence>
<dbReference type="KEGG" id="mbat:BN1208_0664"/>
<organism evidence="4 5">
    <name type="scientific">Candidatus Methylopumilus planktonicus</name>
    <dbReference type="NCBI Taxonomy" id="1581557"/>
    <lineage>
        <taxon>Bacteria</taxon>
        <taxon>Pseudomonadati</taxon>
        <taxon>Pseudomonadota</taxon>
        <taxon>Betaproteobacteria</taxon>
        <taxon>Nitrosomonadales</taxon>
        <taxon>Methylophilaceae</taxon>
        <taxon>Candidatus Methylopumilus</taxon>
    </lineage>
</organism>
<feature type="domain" description="tRNA/rRNA methyltransferase SpoU type" evidence="3">
    <location>
        <begin position="112"/>
        <end position="248"/>
    </location>
</feature>
<dbReference type="InterPro" id="IPR029064">
    <property type="entry name" value="Ribosomal_eL30-like_sf"/>
</dbReference>
<dbReference type="AlphaFoldDB" id="A0A0D6EUZ8"/>
<dbReference type="Gene3D" id="3.40.1280.10">
    <property type="match status" value="1"/>
</dbReference>
<keyword evidence="1 4" id="KW-0489">Methyltransferase</keyword>
<keyword evidence="5" id="KW-1185">Reference proteome</keyword>
<dbReference type="Pfam" id="PF00588">
    <property type="entry name" value="SpoU_methylase"/>
    <property type="match status" value="1"/>
</dbReference>
<dbReference type="InterPro" id="IPR001537">
    <property type="entry name" value="SpoU_MeTrfase"/>
</dbReference>
<dbReference type="GeneID" id="99989953"/>
<keyword evidence="2 4" id="KW-0808">Transferase</keyword>
<protein>
    <submittedName>
        <fullName evidence="4">tRNA/rRNA methyltransferase (SpoU)</fullName>
    </submittedName>
</protein>
<dbReference type="GO" id="GO:0008173">
    <property type="term" value="F:RNA methyltransferase activity"/>
    <property type="evidence" value="ECO:0007669"/>
    <property type="project" value="InterPro"/>
</dbReference>
<evidence type="ECO:0000256" key="2">
    <source>
        <dbReference type="ARBA" id="ARBA00022679"/>
    </source>
</evidence>
<gene>
    <name evidence="4" type="ORF">BN1208_0664</name>
</gene>
<dbReference type="EMBL" id="LN827929">
    <property type="protein sequence ID" value="CEZ19550.1"/>
    <property type="molecule type" value="Genomic_DNA"/>
</dbReference>
<dbReference type="PANTHER" id="PTHR43191:SF2">
    <property type="entry name" value="RRNA METHYLTRANSFERASE 3, MITOCHONDRIAL"/>
    <property type="match status" value="1"/>
</dbReference>
<dbReference type="SUPFAM" id="SSF75217">
    <property type="entry name" value="alpha/beta knot"/>
    <property type="match status" value="1"/>
</dbReference>
<dbReference type="PANTHER" id="PTHR43191">
    <property type="entry name" value="RRNA METHYLTRANSFERASE 3"/>
    <property type="match status" value="1"/>
</dbReference>
<name>A0A0D6EUZ8_9PROT</name>
<dbReference type="RefSeq" id="WP_046487861.1">
    <property type="nucleotide sequence ID" value="NZ_CP040978.1"/>
</dbReference>
<dbReference type="InterPro" id="IPR029026">
    <property type="entry name" value="tRNA_m1G_MTases_N"/>
</dbReference>
<evidence type="ECO:0000256" key="1">
    <source>
        <dbReference type="ARBA" id="ARBA00022603"/>
    </source>
</evidence>
<dbReference type="OrthoDB" id="9794400at2"/>
<dbReference type="CDD" id="cd18095">
    <property type="entry name" value="SpoU-like_rRNA-MTase"/>
    <property type="match status" value="1"/>
</dbReference>
<dbReference type="GO" id="GO:0006396">
    <property type="term" value="P:RNA processing"/>
    <property type="evidence" value="ECO:0007669"/>
    <property type="project" value="InterPro"/>
</dbReference>
<evidence type="ECO:0000313" key="4">
    <source>
        <dbReference type="EMBL" id="CEZ19550.1"/>
    </source>
</evidence>
<evidence type="ECO:0000313" key="5">
    <source>
        <dbReference type="Proteomes" id="UP000064007"/>
    </source>
</evidence>
<dbReference type="Gene3D" id="3.30.1330.30">
    <property type="match status" value="1"/>
</dbReference>
<dbReference type="SUPFAM" id="SSF55315">
    <property type="entry name" value="L30e-like"/>
    <property type="match status" value="1"/>
</dbReference>
<reference evidence="5" key="1">
    <citation type="submission" date="2014-12" db="EMBL/GenBank/DDBJ databases">
        <authorList>
            <person name="Salcher M.M."/>
        </authorList>
    </citation>
    <scope>NUCLEOTIDE SEQUENCE [LARGE SCALE GENOMIC DNA]</scope>
    <source>
        <strain evidence="5">MMS-10A-171</strain>
    </source>
</reference>
<dbReference type="InterPro" id="IPR029028">
    <property type="entry name" value="Alpha/beta_knot_MTases"/>
</dbReference>
<dbReference type="GO" id="GO:0003723">
    <property type="term" value="F:RNA binding"/>
    <property type="evidence" value="ECO:0007669"/>
    <property type="project" value="InterPro"/>
</dbReference>
<evidence type="ECO:0000259" key="3">
    <source>
        <dbReference type="Pfam" id="PF00588"/>
    </source>
</evidence>